<reference evidence="1" key="1">
    <citation type="submission" date="2020-02" db="EMBL/GenBank/DDBJ databases">
        <authorList>
            <person name="Meier V. D."/>
        </authorList>
    </citation>
    <scope>NUCLEOTIDE SEQUENCE</scope>
    <source>
        <strain evidence="1">AVDCRST_MAG29</strain>
    </source>
</reference>
<name>A0A6J4KWZ0_9ACTN</name>
<dbReference type="AlphaFoldDB" id="A0A6J4KWZ0"/>
<accession>A0A6J4KWZ0</accession>
<organism evidence="1">
    <name type="scientific">uncultured Nocardioidaceae bacterium</name>
    <dbReference type="NCBI Taxonomy" id="253824"/>
    <lineage>
        <taxon>Bacteria</taxon>
        <taxon>Bacillati</taxon>
        <taxon>Actinomycetota</taxon>
        <taxon>Actinomycetes</taxon>
        <taxon>Propionibacteriales</taxon>
        <taxon>Nocardioidaceae</taxon>
        <taxon>environmental samples</taxon>
    </lineage>
</organism>
<proteinExistence type="predicted"/>
<dbReference type="EMBL" id="CADCUG010000021">
    <property type="protein sequence ID" value="CAA9317666.1"/>
    <property type="molecule type" value="Genomic_DNA"/>
</dbReference>
<evidence type="ECO:0000313" key="1">
    <source>
        <dbReference type="EMBL" id="CAA9317666.1"/>
    </source>
</evidence>
<protein>
    <submittedName>
        <fullName evidence="1">Uncharacterized protein</fullName>
    </submittedName>
</protein>
<sequence>MTVAELPSRGKTSSCHVIAAARRPALAQYRGDEGQTGRS</sequence>
<gene>
    <name evidence="1" type="ORF">AVDCRST_MAG29-219</name>
</gene>